<feature type="chain" id="PRO_5030053721" description="Solute-binding protein family 3/N-terminal domain-containing protein" evidence="5">
    <location>
        <begin position="28"/>
        <end position="581"/>
    </location>
</feature>
<feature type="signal peptide" evidence="5">
    <location>
        <begin position="1"/>
        <end position="27"/>
    </location>
</feature>
<evidence type="ECO:0000256" key="3">
    <source>
        <dbReference type="ARBA" id="ARBA00022729"/>
    </source>
</evidence>
<protein>
    <recommendedName>
        <fullName evidence="6">Solute-binding protein family 3/N-terminal domain-containing protein</fullName>
    </recommendedName>
</protein>
<dbReference type="PANTHER" id="PTHR30085">
    <property type="entry name" value="AMINO ACID ABC TRANSPORTER PERMEASE"/>
    <property type="match status" value="1"/>
</dbReference>
<organism evidence="7 8">
    <name type="scientific">Candidatus Thermofonsia Clade 1 bacterium</name>
    <dbReference type="NCBI Taxonomy" id="2364210"/>
    <lineage>
        <taxon>Bacteria</taxon>
        <taxon>Bacillati</taxon>
        <taxon>Chloroflexota</taxon>
        <taxon>Candidatus Thermofontia</taxon>
        <taxon>Candidatus Thermofonsia Clade 1</taxon>
    </lineage>
</organism>
<evidence type="ECO:0000256" key="5">
    <source>
        <dbReference type="SAM" id="SignalP"/>
    </source>
</evidence>
<dbReference type="Gene3D" id="3.40.190.10">
    <property type="entry name" value="Periplasmic binding protein-like II"/>
    <property type="match status" value="4"/>
</dbReference>
<proteinExistence type="inferred from homology"/>
<accession>A0A2M8PG32</accession>
<comment type="caution">
    <text evidence="7">The sequence shown here is derived from an EMBL/GenBank/DDBJ whole genome shotgun (WGS) entry which is preliminary data.</text>
</comment>
<gene>
    <name evidence="7" type="ORF">CUN49_05035</name>
</gene>
<evidence type="ECO:0000256" key="1">
    <source>
        <dbReference type="ARBA" id="ARBA00010333"/>
    </source>
</evidence>
<feature type="compositionally biased region" description="Pro residues" evidence="4">
    <location>
        <begin position="33"/>
        <end position="50"/>
    </location>
</feature>
<keyword evidence="3 5" id="KW-0732">Signal</keyword>
<dbReference type="GO" id="GO:0006865">
    <property type="term" value="P:amino acid transport"/>
    <property type="evidence" value="ECO:0007669"/>
    <property type="project" value="TreeGrafter"/>
</dbReference>
<evidence type="ECO:0000256" key="4">
    <source>
        <dbReference type="SAM" id="MobiDB-lite"/>
    </source>
</evidence>
<dbReference type="AlphaFoldDB" id="A0A2M8PG32"/>
<evidence type="ECO:0000313" key="8">
    <source>
        <dbReference type="Proteomes" id="UP000229681"/>
    </source>
</evidence>
<feature type="region of interest" description="Disordered" evidence="4">
    <location>
        <begin position="26"/>
        <end position="50"/>
    </location>
</feature>
<sequence>MPFLRLFGLLAMAVVLSGPMLSGPAAAQDVPTRVPPTLVPPPPTPTPYPPITRSALARIRERGRLVVGMPFNRKPFSGINAQGVVEGFEADIARAIAEDWGFPLELRHVTRHTAEAMLRSGAIDLLMGQQIIRRDAPDYLDFSYPIFVGLQVALAMADSPLRSISELNGQSVGLIIGSSGEEAFLAWSAANALQVDVQRYAMLDDALAALGARQIAAVVDDRWALDQRVRVGGIQGVKLLEGAFRSEPYGIAMLRYDDSLRTLVNRTLQRLVVTDRLTPIYDLWFPEGLMPRSDRVFPPVWPDLDADTRLLQDFPVDIVRPERSVVEKLRAGEPLRVAGLGMPPEANGQLPLLERFNSALIFEMARRWNAQVALLQGSYQNPEDVLASGNADLAIGLSPRWSPIDRVDYAAIYAQRGYRMFVRVQSGVQGFSDLRTGSRVIGTYADEPEAFEIARNLAVSVGINAQTIRHVRFSDEREAVRAVFENNVRLFFGDALRVVPLAQANANRVTLTPRLYNPRPLALAVPRNDVPFRLLVEATLQEMARDGTYERLWREHWNIGDPLPQIVYLGGNELFGIRISG</sequence>
<name>A0A2M8PG32_9CHLR</name>
<evidence type="ECO:0000256" key="2">
    <source>
        <dbReference type="ARBA" id="ARBA00022448"/>
    </source>
</evidence>
<dbReference type="GO" id="GO:0005576">
    <property type="term" value="C:extracellular region"/>
    <property type="evidence" value="ECO:0007669"/>
    <property type="project" value="TreeGrafter"/>
</dbReference>
<comment type="similarity">
    <text evidence="1">Belongs to the bacterial solute-binding protein 3 family.</text>
</comment>
<dbReference type="Pfam" id="PF00497">
    <property type="entry name" value="SBP_bac_3"/>
    <property type="match status" value="1"/>
</dbReference>
<evidence type="ECO:0000313" key="7">
    <source>
        <dbReference type="EMBL" id="PJF36508.1"/>
    </source>
</evidence>
<reference evidence="7 8" key="1">
    <citation type="submission" date="2017-11" db="EMBL/GenBank/DDBJ databases">
        <title>Evolution of Phototrophy in the Chloroflexi Phylum Driven by Horizontal Gene Transfer.</title>
        <authorList>
            <person name="Ward L.M."/>
            <person name="Hemp J."/>
            <person name="Shih P.M."/>
            <person name="Mcglynn S.E."/>
            <person name="Fischer W."/>
        </authorList>
    </citation>
    <scope>NUCLEOTIDE SEQUENCE [LARGE SCALE GENOMIC DNA]</scope>
    <source>
        <strain evidence="7">JP3_13</strain>
    </source>
</reference>
<dbReference type="PANTHER" id="PTHR30085:SF6">
    <property type="entry name" value="ABC TRANSPORTER GLUTAMINE-BINDING PROTEIN GLNH"/>
    <property type="match status" value="1"/>
</dbReference>
<dbReference type="InterPro" id="IPR001638">
    <property type="entry name" value="Solute-binding_3/MltF_N"/>
</dbReference>
<feature type="domain" description="Solute-binding protein family 3/N-terminal" evidence="6">
    <location>
        <begin position="64"/>
        <end position="288"/>
    </location>
</feature>
<dbReference type="Proteomes" id="UP000229681">
    <property type="component" value="Unassembled WGS sequence"/>
</dbReference>
<dbReference type="EMBL" id="PGTM01000048">
    <property type="protein sequence ID" value="PJF36508.1"/>
    <property type="molecule type" value="Genomic_DNA"/>
</dbReference>
<dbReference type="GO" id="GO:0030288">
    <property type="term" value="C:outer membrane-bounded periplasmic space"/>
    <property type="evidence" value="ECO:0007669"/>
    <property type="project" value="TreeGrafter"/>
</dbReference>
<dbReference type="InterPro" id="IPR051455">
    <property type="entry name" value="Bact_solute-bind_prot3"/>
</dbReference>
<keyword evidence="2" id="KW-0813">Transport</keyword>
<dbReference type="SMART" id="SM00062">
    <property type="entry name" value="PBPb"/>
    <property type="match status" value="1"/>
</dbReference>
<evidence type="ECO:0000259" key="6">
    <source>
        <dbReference type="SMART" id="SM00062"/>
    </source>
</evidence>
<dbReference type="SUPFAM" id="SSF53850">
    <property type="entry name" value="Periplasmic binding protein-like II"/>
    <property type="match status" value="2"/>
</dbReference>